<feature type="domain" description="Tyr recombinase" evidence="2">
    <location>
        <begin position="1"/>
        <end position="56"/>
    </location>
</feature>
<evidence type="ECO:0000313" key="4">
    <source>
        <dbReference type="Proteomes" id="UP000430692"/>
    </source>
</evidence>
<evidence type="ECO:0000256" key="1">
    <source>
        <dbReference type="ARBA" id="ARBA00023172"/>
    </source>
</evidence>
<dbReference type="Gene3D" id="1.10.443.10">
    <property type="entry name" value="Intergrase catalytic core"/>
    <property type="match status" value="1"/>
</dbReference>
<keyword evidence="4" id="KW-1185">Reference proteome</keyword>
<evidence type="ECO:0000313" key="3">
    <source>
        <dbReference type="EMBL" id="MXQ54020.1"/>
    </source>
</evidence>
<dbReference type="Pfam" id="PF00589">
    <property type="entry name" value="Phage_integrase"/>
    <property type="match status" value="1"/>
</dbReference>
<accession>A0A6I4VVY7</accession>
<dbReference type="InterPro" id="IPR013762">
    <property type="entry name" value="Integrase-like_cat_sf"/>
</dbReference>
<gene>
    <name evidence="3" type="ORF">GSM42_09880</name>
</gene>
<reference evidence="3 4" key="1">
    <citation type="submission" date="2019-12" db="EMBL/GenBank/DDBJ databases">
        <title>Whole-genome analyses of novel actinobacteria.</title>
        <authorList>
            <person name="Sahin N."/>
            <person name="Saygin H."/>
        </authorList>
    </citation>
    <scope>NUCLEOTIDE SEQUENCE [LARGE SCALE GENOMIC DNA]</scope>
    <source>
        <strain evidence="3 4">KC615</strain>
    </source>
</reference>
<name>A0A6I4VVY7_9BACL</name>
<protein>
    <submittedName>
        <fullName evidence="3">Tyrosine-type recombinase/integrase</fullName>
    </submittedName>
</protein>
<evidence type="ECO:0000259" key="2">
    <source>
        <dbReference type="PROSITE" id="PS51898"/>
    </source>
</evidence>
<dbReference type="PROSITE" id="PS51898">
    <property type="entry name" value="TYR_RECOMBINASE"/>
    <property type="match status" value="1"/>
</dbReference>
<keyword evidence="1" id="KW-0233">DNA recombination</keyword>
<dbReference type="GO" id="GO:0015074">
    <property type="term" value="P:DNA integration"/>
    <property type="evidence" value="ECO:0007669"/>
    <property type="project" value="InterPro"/>
</dbReference>
<dbReference type="Proteomes" id="UP000430692">
    <property type="component" value="Unassembled WGS sequence"/>
</dbReference>
<sequence>MMFTGVRVQELCEVKVSDVILGERSGSVVVRGKGNKQRTIPIIKDLRDTLRKYSSI</sequence>
<dbReference type="InterPro" id="IPR011010">
    <property type="entry name" value="DNA_brk_join_enz"/>
</dbReference>
<dbReference type="InterPro" id="IPR002104">
    <property type="entry name" value="Integrase_catalytic"/>
</dbReference>
<dbReference type="SUPFAM" id="SSF56349">
    <property type="entry name" value="DNA breaking-rejoining enzymes"/>
    <property type="match status" value="1"/>
</dbReference>
<dbReference type="GO" id="GO:0006310">
    <property type="term" value="P:DNA recombination"/>
    <property type="evidence" value="ECO:0007669"/>
    <property type="project" value="UniProtKB-KW"/>
</dbReference>
<dbReference type="EMBL" id="WUUL01000005">
    <property type="protein sequence ID" value="MXQ54020.1"/>
    <property type="molecule type" value="Genomic_DNA"/>
</dbReference>
<dbReference type="GO" id="GO:0003677">
    <property type="term" value="F:DNA binding"/>
    <property type="evidence" value="ECO:0007669"/>
    <property type="project" value="InterPro"/>
</dbReference>
<proteinExistence type="predicted"/>
<comment type="caution">
    <text evidence="3">The sequence shown here is derived from an EMBL/GenBank/DDBJ whole genome shotgun (WGS) entry which is preliminary data.</text>
</comment>
<dbReference type="AlphaFoldDB" id="A0A6I4VVY7"/>
<organism evidence="3 4">
    <name type="scientific">Shimazuella alba</name>
    <dbReference type="NCBI Taxonomy" id="2690964"/>
    <lineage>
        <taxon>Bacteria</taxon>
        <taxon>Bacillati</taxon>
        <taxon>Bacillota</taxon>
        <taxon>Bacilli</taxon>
        <taxon>Bacillales</taxon>
        <taxon>Thermoactinomycetaceae</taxon>
        <taxon>Shimazuella</taxon>
    </lineage>
</organism>